<evidence type="ECO:0008006" key="4">
    <source>
        <dbReference type="Google" id="ProtNLM"/>
    </source>
</evidence>
<accession>A0ABM7RP21</accession>
<keyword evidence="3" id="KW-1185">Reference proteome</keyword>
<organism evidence="2 3">
    <name type="scientific">Pseudomonas izuensis</name>
    <dbReference type="NCBI Taxonomy" id="2684212"/>
    <lineage>
        <taxon>Bacteria</taxon>
        <taxon>Pseudomonadati</taxon>
        <taxon>Pseudomonadota</taxon>
        <taxon>Gammaproteobacteria</taxon>
        <taxon>Pseudomonadales</taxon>
        <taxon>Pseudomonadaceae</taxon>
        <taxon>Pseudomonas</taxon>
    </lineage>
</organism>
<proteinExistence type="predicted"/>
<gene>
    <name evidence="2" type="ORF">LAB08_R15870</name>
</gene>
<feature type="region of interest" description="Disordered" evidence="1">
    <location>
        <begin position="20"/>
        <end position="50"/>
    </location>
</feature>
<feature type="compositionally biased region" description="Low complexity" evidence="1">
    <location>
        <begin position="146"/>
        <end position="157"/>
    </location>
</feature>
<dbReference type="Proteomes" id="UP000218595">
    <property type="component" value="Chromosome"/>
</dbReference>
<dbReference type="EMBL" id="AP017423">
    <property type="protein sequence ID" value="BCX66963.1"/>
    <property type="molecule type" value="Genomic_DNA"/>
</dbReference>
<name>A0ABM7RP21_9PSED</name>
<feature type="compositionally biased region" description="Polar residues" evidence="1">
    <location>
        <begin position="28"/>
        <end position="39"/>
    </location>
</feature>
<feature type="region of interest" description="Disordered" evidence="1">
    <location>
        <begin position="140"/>
        <end position="171"/>
    </location>
</feature>
<evidence type="ECO:0000256" key="1">
    <source>
        <dbReference type="SAM" id="MobiDB-lite"/>
    </source>
</evidence>
<evidence type="ECO:0000313" key="2">
    <source>
        <dbReference type="EMBL" id="BCX66963.1"/>
    </source>
</evidence>
<evidence type="ECO:0000313" key="3">
    <source>
        <dbReference type="Proteomes" id="UP000218595"/>
    </source>
</evidence>
<reference evidence="2 3" key="1">
    <citation type="submission" date="2016-04" db="EMBL/GenBank/DDBJ databases">
        <title>Complete genome sequence of Pseudomonas sp. LAB-08 isolated from TCE contaminated aquifer soil.</title>
        <authorList>
            <person name="Dohra H."/>
            <person name="Suzuki K."/>
            <person name="Fatma A."/>
            <person name="Inuzuka Y."/>
            <person name="Honjo M."/>
            <person name="Tashiro Y."/>
            <person name="Futamata H."/>
        </authorList>
    </citation>
    <scope>NUCLEOTIDE SEQUENCE [LARGE SCALE GENOMIC DNA]</scope>
    <source>
        <strain evidence="2 3">LAB-08</strain>
    </source>
</reference>
<protein>
    <recommendedName>
        <fullName evidence="4">Type III secretion effector protein</fullName>
    </recommendedName>
</protein>
<dbReference type="RefSeq" id="WP_254007505.1">
    <property type="nucleotide sequence ID" value="NZ_AP017423.2"/>
</dbReference>
<sequence>MNLLPSIADEPVLIERPTVEPRQAEHIASSSTPPASTFDEQLPESLLSLQAPRHGSQVARAFTPLPVSLQPLPALDVMLETLPGPDKGLLQVPFNKGAASGQVTISRVPDEPARNLQLSPSNVLVFEQLKVPFELAREPAWRLTDSGGEQQRQGSRQSPDDEQAEQSEHPA</sequence>